<feature type="transmembrane region" description="Helical" evidence="1">
    <location>
        <begin position="70"/>
        <end position="95"/>
    </location>
</feature>
<dbReference type="AlphaFoldDB" id="A0A2P8EAF2"/>
<dbReference type="RefSeq" id="WP_106566368.1">
    <property type="nucleotide sequence ID" value="NZ_JAUVYL010000083.1"/>
</dbReference>
<proteinExistence type="predicted"/>
<dbReference type="OrthoDB" id="5766000at2"/>
<accession>A0A2P8EAF2</accession>
<reference evidence="2 3" key="1">
    <citation type="submission" date="2018-03" db="EMBL/GenBank/DDBJ databases">
        <title>Genomic Encyclopedia of Archaeal and Bacterial Type Strains, Phase II (KMG-II): from individual species to whole genera.</title>
        <authorList>
            <person name="Goeker M."/>
        </authorList>
    </citation>
    <scope>NUCLEOTIDE SEQUENCE [LARGE SCALE GENOMIC DNA]</scope>
    <source>
        <strain evidence="2 3">DSM 28057</strain>
    </source>
</reference>
<evidence type="ECO:0000256" key="1">
    <source>
        <dbReference type="SAM" id="Phobius"/>
    </source>
</evidence>
<feature type="transmembrane region" description="Helical" evidence="1">
    <location>
        <begin position="132"/>
        <end position="154"/>
    </location>
</feature>
<dbReference type="Pfam" id="PF13858">
    <property type="entry name" value="DUF4199"/>
    <property type="match status" value="1"/>
</dbReference>
<protein>
    <submittedName>
        <fullName evidence="2">Uncharacterized protein DUF4199</fullName>
    </submittedName>
</protein>
<evidence type="ECO:0000313" key="2">
    <source>
        <dbReference type="EMBL" id="PSL06440.1"/>
    </source>
</evidence>
<keyword evidence="1" id="KW-1133">Transmembrane helix</keyword>
<sequence>MKNLKIEIKWALIFVLMQLSWMLMEKLTGLHDAHIDKHAIFTNGVAILAFLIYALALLDKRKNFYQGKMTYLQGFITGIWISLFVTILTPITQYITSYWISPEYFDNMIAYSVSQGKMSQEEAESFFNFNSYLMQSTLFAPVAGVITSAIVAIFTKKS</sequence>
<feature type="transmembrane region" description="Helical" evidence="1">
    <location>
        <begin position="39"/>
        <end position="58"/>
    </location>
</feature>
<comment type="caution">
    <text evidence="2">The sequence shown here is derived from an EMBL/GenBank/DDBJ whole genome shotgun (WGS) entry which is preliminary data.</text>
</comment>
<dbReference type="EMBL" id="PYGF01000002">
    <property type="protein sequence ID" value="PSL06440.1"/>
    <property type="molecule type" value="Genomic_DNA"/>
</dbReference>
<dbReference type="Proteomes" id="UP000240708">
    <property type="component" value="Unassembled WGS sequence"/>
</dbReference>
<keyword evidence="1" id="KW-0812">Transmembrane</keyword>
<feature type="transmembrane region" description="Helical" evidence="1">
    <location>
        <begin position="7"/>
        <end position="24"/>
    </location>
</feature>
<organism evidence="2 3">
    <name type="scientific">Cecembia rubra</name>
    <dbReference type="NCBI Taxonomy" id="1485585"/>
    <lineage>
        <taxon>Bacteria</taxon>
        <taxon>Pseudomonadati</taxon>
        <taxon>Bacteroidota</taxon>
        <taxon>Cytophagia</taxon>
        <taxon>Cytophagales</taxon>
        <taxon>Cyclobacteriaceae</taxon>
        <taxon>Cecembia</taxon>
    </lineage>
</organism>
<keyword evidence="1" id="KW-0472">Membrane</keyword>
<keyword evidence="3" id="KW-1185">Reference proteome</keyword>
<gene>
    <name evidence="2" type="ORF">CLV48_102256</name>
</gene>
<dbReference type="InterPro" id="IPR025250">
    <property type="entry name" value="DUF4199"/>
</dbReference>
<name>A0A2P8EAF2_9BACT</name>
<evidence type="ECO:0000313" key="3">
    <source>
        <dbReference type="Proteomes" id="UP000240708"/>
    </source>
</evidence>